<dbReference type="AlphaFoldDB" id="A0A8D7ZXW1"/>
<protein>
    <submittedName>
        <fullName evidence="2">(northern house mosquito) hypothetical protein</fullName>
    </submittedName>
</protein>
<dbReference type="EMBL" id="HBUE01003511">
    <property type="protein sequence ID" value="CAG6444741.1"/>
    <property type="molecule type" value="Transcribed_RNA"/>
</dbReference>
<evidence type="ECO:0000313" key="2">
    <source>
        <dbReference type="EMBL" id="CAG6444741.1"/>
    </source>
</evidence>
<feature type="region of interest" description="Disordered" evidence="1">
    <location>
        <begin position="84"/>
        <end position="104"/>
    </location>
</feature>
<accession>A0A8D7ZXW1</accession>
<feature type="region of interest" description="Disordered" evidence="1">
    <location>
        <begin position="117"/>
        <end position="145"/>
    </location>
</feature>
<name>A0A8D7ZXW1_CULPI</name>
<evidence type="ECO:0000256" key="1">
    <source>
        <dbReference type="SAM" id="MobiDB-lite"/>
    </source>
</evidence>
<reference evidence="2" key="1">
    <citation type="submission" date="2021-05" db="EMBL/GenBank/DDBJ databases">
        <authorList>
            <person name="Alioto T."/>
            <person name="Alioto T."/>
            <person name="Gomez Garrido J."/>
        </authorList>
    </citation>
    <scope>NUCLEOTIDE SEQUENCE</scope>
</reference>
<sequence length="145" mass="16100">MLLILKEFYLIQIQLFFFCIFSSYETKLLFRFLSTECIANKTIKRKKPETNSTLSLFRLLLLCVLFPPAGERTCGGVLSVSALSASVPSEDHSGTSRAPRVRRGEELFVPLLPARVPTERPTLGAHPPSPSGHCTVPARETLPAR</sequence>
<proteinExistence type="predicted"/>
<organism evidence="2">
    <name type="scientific">Culex pipiens</name>
    <name type="common">House mosquito</name>
    <dbReference type="NCBI Taxonomy" id="7175"/>
    <lineage>
        <taxon>Eukaryota</taxon>
        <taxon>Metazoa</taxon>
        <taxon>Ecdysozoa</taxon>
        <taxon>Arthropoda</taxon>
        <taxon>Hexapoda</taxon>
        <taxon>Insecta</taxon>
        <taxon>Pterygota</taxon>
        <taxon>Neoptera</taxon>
        <taxon>Endopterygota</taxon>
        <taxon>Diptera</taxon>
        <taxon>Nematocera</taxon>
        <taxon>Culicoidea</taxon>
        <taxon>Culicidae</taxon>
        <taxon>Culicinae</taxon>
        <taxon>Culicini</taxon>
        <taxon>Culex</taxon>
        <taxon>Culex</taxon>
    </lineage>
</organism>